<name>A0A843AIC1_METAZ</name>
<reference evidence="1" key="1">
    <citation type="submission" date="2020-10" db="EMBL/GenBank/DDBJ databases">
        <title>Dehalococcoides mccartyi of a TCE/Cr reducing biochatode.</title>
        <authorList>
            <person name="Matturro B."/>
        </authorList>
    </citation>
    <scope>NUCLEOTIDE SEQUENCE</scope>
    <source>
        <strain evidence="1">Bin4</strain>
    </source>
</reference>
<evidence type="ECO:0000313" key="1">
    <source>
        <dbReference type="EMBL" id="MBF4469633.1"/>
    </source>
</evidence>
<dbReference type="EMBL" id="JADIIN010000075">
    <property type="protein sequence ID" value="MBF4469633.1"/>
    <property type="molecule type" value="Genomic_DNA"/>
</dbReference>
<gene>
    <name evidence="1" type="ORF">ISP01_09540</name>
</gene>
<protein>
    <submittedName>
        <fullName evidence="1">Uncharacterized protein</fullName>
    </submittedName>
</protein>
<comment type="caution">
    <text evidence="1">The sequence shown here is derived from an EMBL/GenBank/DDBJ whole genome shotgun (WGS) entry which is preliminary data.</text>
</comment>
<sequence length="121" mass="14066">MEDIKLTSKIIKERGILIDPNKVFTHKIEGVEFDYKLLNIDSISSMIGPKGKLTNTIVTTLLSQSLWDEEEKRFLTRQEIRTFFSGKMTKIAFEILKYIMDESALTDIGREKTESFRQSTR</sequence>
<proteinExistence type="predicted"/>
<accession>A0A843AIC1</accession>
<dbReference type="Proteomes" id="UP000658733">
    <property type="component" value="Unassembled WGS sequence"/>
</dbReference>
<evidence type="ECO:0000313" key="2">
    <source>
        <dbReference type="Proteomes" id="UP000658733"/>
    </source>
</evidence>
<organism evidence="1 2">
    <name type="scientific">Methanobrevibacter arboriphilus</name>
    <dbReference type="NCBI Taxonomy" id="39441"/>
    <lineage>
        <taxon>Archaea</taxon>
        <taxon>Methanobacteriati</taxon>
        <taxon>Methanobacteriota</taxon>
        <taxon>Methanomada group</taxon>
        <taxon>Methanobacteria</taxon>
        <taxon>Methanobacteriales</taxon>
        <taxon>Methanobacteriaceae</taxon>
        <taxon>Methanobrevibacter</taxon>
    </lineage>
</organism>
<dbReference type="AlphaFoldDB" id="A0A843AIC1"/>
<dbReference type="RefSeq" id="WP_278524242.1">
    <property type="nucleotide sequence ID" value="NZ_JADIIN010000075.1"/>
</dbReference>